<dbReference type="PANTHER" id="PTHR42743:SF11">
    <property type="entry name" value="AMINODEOXYCHORISMATE LYASE"/>
    <property type="match status" value="1"/>
</dbReference>
<comment type="cofactor">
    <cofactor evidence="1">
        <name>pyridoxal 5'-phosphate</name>
        <dbReference type="ChEBI" id="CHEBI:597326"/>
    </cofactor>
</comment>
<dbReference type="InterPro" id="IPR036038">
    <property type="entry name" value="Aminotransferase-like"/>
</dbReference>
<dbReference type="RefSeq" id="WP_147204732.1">
    <property type="nucleotide sequence ID" value="NZ_BJYT01000012.1"/>
</dbReference>
<dbReference type="InterPro" id="IPR043131">
    <property type="entry name" value="BCAT-like_N"/>
</dbReference>
<dbReference type="InterPro" id="IPR050571">
    <property type="entry name" value="Class-IV_PLP-Dep_Aminotrnsfr"/>
</dbReference>
<evidence type="ECO:0000313" key="11">
    <source>
        <dbReference type="EMBL" id="GEO10612.1"/>
    </source>
</evidence>
<proteinExistence type="inferred from homology"/>
<dbReference type="FunFam" id="3.20.10.10:FF:000002">
    <property type="entry name" value="D-alanine aminotransferase"/>
    <property type="match status" value="1"/>
</dbReference>
<evidence type="ECO:0000256" key="7">
    <source>
        <dbReference type="ARBA" id="ARBA00022898"/>
    </source>
</evidence>
<sequence>MIVFINDRFIDEKEASIGISDLSVQRGFGIFDFFRTYRYVPLFLDDYLDRFFNSATLLSLQPRHTREELKTIIYEMIDRNQIETSGFKLILTGGYSQDGFEPGTPNFIMTQQPVEISSEEKFEKGIRIILHEYLRDVPEVKSINYLMAIYLQNRLVEQKADDVLYHQNGEVLEFPRSNVFIVTKEGAVVTPGKNVLHGITRKKVLHIAGRNYKAEERTVTLEDLKNASEVFLTSSTKRLLPVLEIDDVIVGNGKPGKITRELYTAFKQLEEEYYKHEKLPLKDA</sequence>
<comment type="catalytic activity">
    <reaction evidence="9">
        <text>L-isoleucine + 2-oxoglutarate = (S)-3-methyl-2-oxopentanoate + L-glutamate</text>
        <dbReference type="Rhea" id="RHEA:24801"/>
        <dbReference type="ChEBI" id="CHEBI:16810"/>
        <dbReference type="ChEBI" id="CHEBI:29985"/>
        <dbReference type="ChEBI" id="CHEBI:35146"/>
        <dbReference type="ChEBI" id="CHEBI:58045"/>
        <dbReference type="EC" id="2.6.1.42"/>
    </reaction>
</comment>
<gene>
    <name evidence="11" type="ORF">SAE01_31080</name>
</gene>
<dbReference type="Pfam" id="PF01063">
    <property type="entry name" value="Aminotran_4"/>
    <property type="match status" value="1"/>
</dbReference>
<keyword evidence="7" id="KW-0663">Pyridoxal phosphate</keyword>
<comment type="pathway">
    <text evidence="3">Amino-acid biosynthesis; L-valine biosynthesis; L-valine from pyruvate: step 4/4.</text>
</comment>
<evidence type="ECO:0000313" key="12">
    <source>
        <dbReference type="Proteomes" id="UP000321513"/>
    </source>
</evidence>
<evidence type="ECO:0000256" key="9">
    <source>
        <dbReference type="ARBA" id="ARBA00048798"/>
    </source>
</evidence>
<evidence type="ECO:0000256" key="4">
    <source>
        <dbReference type="ARBA" id="ARBA00005072"/>
    </source>
</evidence>
<comment type="catalytic activity">
    <reaction evidence="8">
        <text>L-valine + 2-oxoglutarate = 3-methyl-2-oxobutanoate + L-glutamate</text>
        <dbReference type="Rhea" id="RHEA:24813"/>
        <dbReference type="ChEBI" id="CHEBI:11851"/>
        <dbReference type="ChEBI" id="CHEBI:16810"/>
        <dbReference type="ChEBI" id="CHEBI:29985"/>
        <dbReference type="ChEBI" id="CHEBI:57762"/>
        <dbReference type="EC" id="2.6.1.42"/>
    </reaction>
</comment>
<organism evidence="11 12">
    <name type="scientific">Segetibacter aerophilus</name>
    <dbReference type="NCBI Taxonomy" id="670293"/>
    <lineage>
        <taxon>Bacteria</taxon>
        <taxon>Pseudomonadati</taxon>
        <taxon>Bacteroidota</taxon>
        <taxon>Chitinophagia</taxon>
        <taxon>Chitinophagales</taxon>
        <taxon>Chitinophagaceae</taxon>
        <taxon>Segetibacter</taxon>
    </lineage>
</organism>
<keyword evidence="11" id="KW-0808">Transferase</keyword>
<reference evidence="11 12" key="1">
    <citation type="submission" date="2019-07" db="EMBL/GenBank/DDBJ databases">
        <title>Whole genome shotgun sequence of Segetibacter aerophilus NBRC 106135.</title>
        <authorList>
            <person name="Hosoyama A."/>
            <person name="Uohara A."/>
            <person name="Ohji S."/>
            <person name="Ichikawa N."/>
        </authorList>
    </citation>
    <scope>NUCLEOTIDE SEQUENCE [LARGE SCALE GENOMIC DNA]</scope>
    <source>
        <strain evidence="11 12">NBRC 106135</strain>
    </source>
</reference>
<comment type="similarity">
    <text evidence="5">Belongs to the class-IV pyridoxal-phosphate-dependent aminotransferase family.</text>
</comment>
<evidence type="ECO:0000256" key="10">
    <source>
        <dbReference type="ARBA" id="ARBA00049229"/>
    </source>
</evidence>
<dbReference type="PANTHER" id="PTHR42743">
    <property type="entry name" value="AMINO-ACID AMINOTRANSFERASE"/>
    <property type="match status" value="1"/>
</dbReference>
<keyword evidence="11" id="KW-0032">Aminotransferase</keyword>
<evidence type="ECO:0000256" key="5">
    <source>
        <dbReference type="ARBA" id="ARBA00009320"/>
    </source>
</evidence>
<dbReference type="EC" id="2.6.1.42" evidence="6"/>
<dbReference type="AlphaFoldDB" id="A0A512BF88"/>
<dbReference type="Gene3D" id="3.20.10.10">
    <property type="entry name" value="D-amino Acid Aminotransferase, subunit A, domain 2"/>
    <property type="match status" value="1"/>
</dbReference>
<protein>
    <recommendedName>
        <fullName evidence="6">branched-chain-amino-acid transaminase</fullName>
        <ecNumber evidence="6">2.6.1.42</ecNumber>
    </recommendedName>
</protein>
<dbReference type="GO" id="GO:0046394">
    <property type="term" value="P:carboxylic acid biosynthetic process"/>
    <property type="evidence" value="ECO:0007669"/>
    <property type="project" value="UniProtKB-ARBA"/>
</dbReference>
<keyword evidence="12" id="KW-1185">Reference proteome</keyword>
<dbReference type="InterPro" id="IPR001544">
    <property type="entry name" value="Aminotrans_IV"/>
</dbReference>
<dbReference type="InterPro" id="IPR043132">
    <property type="entry name" value="BCAT-like_C"/>
</dbReference>
<comment type="pathway">
    <text evidence="4">Amino-acid biosynthesis; L-leucine biosynthesis; L-leucine from 3-methyl-2-oxobutanoate: step 4/4.</text>
</comment>
<accession>A0A512BF88</accession>
<comment type="caution">
    <text evidence="11">The sequence shown here is derived from an EMBL/GenBank/DDBJ whole genome shotgun (WGS) entry which is preliminary data.</text>
</comment>
<evidence type="ECO:0000256" key="1">
    <source>
        <dbReference type="ARBA" id="ARBA00001933"/>
    </source>
</evidence>
<evidence type="ECO:0000256" key="3">
    <source>
        <dbReference type="ARBA" id="ARBA00004931"/>
    </source>
</evidence>
<comment type="catalytic activity">
    <reaction evidence="10">
        <text>L-leucine + 2-oxoglutarate = 4-methyl-2-oxopentanoate + L-glutamate</text>
        <dbReference type="Rhea" id="RHEA:18321"/>
        <dbReference type="ChEBI" id="CHEBI:16810"/>
        <dbReference type="ChEBI" id="CHEBI:17865"/>
        <dbReference type="ChEBI" id="CHEBI:29985"/>
        <dbReference type="ChEBI" id="CHEBI:57427"/>
        <dbReference type="EC" id="2.6.1.42"/>
    </reaction>
</comment>
<evidence type="ECO:0000256" key="6">
    <source>
        <dbReference type="ARBA" id="ARBA00013053"/>
    </source>
</evidence>
<dbReference type="Proteomes" id="UP000321513">
    <property type="component" value="Unassembled WGS sequence"/>
</dbReference>
<dbReference type="GO" id="GO:0004084">
    <property type="term" value="F:branched-chain-amino-acid transaminase activity"/>
    <property type="evidence" value="ECO:0007669"/>
    <property type="project" value="UniProtKB-EC"/>
</dbReference>
<dbReference type="SUPFAM" id="SSF56752">
    <property type="entry name" value="D-aminoacid aminotransferase-like PLP-dependent enzymes"/>
    <property type="match status" value="1"/>
</dbReference>
<dbReference type="GO" id="GO:0008652">
    <property type="term" value="P:amino acid biosynthetic process"/>
    <property type="evidence" value="ECO:0007669"/>
    <property type="project" value="UniProtKB-ARBA"/>
</dbReference>
<comment type="pathway">
    <text evidence="2">Amino-acid biosynthesis; L-isoleucine biosynthesis; L-isoleucine from 2-oxobutanoate: step 4/4.</text>
</comment>
<evidence type="ECO:0000256" key="8">
    <source>
        <dbReference type="ARBA" id="ARBA00048212"/>
    </source>
</evidence>
<name>A0A512BF88_9BACT</name>
<dbReference type="EMBL" id="BJYT01000012">
    <property type="protein sequence ID" value="GEO10612.1"/>
    <property type="molecule type" value="Genomic_DNA"/>
</dbReference>
<evidence type="ECO:0000256" key="2">
    <source>
        <dbReference type="ARBA" id="ARBA00004824"/>
    </source>
</evidence>
<dbReference type="OrthoDB" id="9805628at2"/>
<dbReference type="Gene3D" id="3.30.470.10">
    <property type="match status" value="1"/>
</dbReference>